<evidence type="ECO:0000313" key="3">
    <source>
        <dbReference type="EMBL" id="CAG7830286.1"/>
    </source>
</evidence>
<dbReference type="PANTHER" id="PTHR34183">
    <property type="entry name" value="ENDOLYTIC PEPTIDOGLYCAN TRANSGLYCOSYLASE RLPA"/>
    <property type="match status" value="1"/>
</dbReference>
<dbReference type="PANTHER" id="PTHR34183:SF8">
    <property type="entry name" value="ENDOLYTIC PEPTIDOGLYCAN TRANSGLYCOSYLASE RLPA-RELATED"/>
    <property type="match status" value="1"/>
</dbReference>
<evidence type="ECO:0000256" key="1">
    <source>
        <dbReference type="SAM" id="SignalP"/>
    </source>
</evidence>
<keyword evidence="4" id="KW-1185">Reference proteome</keyword>
<name>A0A8J2LXR8_9HEXA</name>
<evidence type="ECO:0000313" key="4">
    <source>
        <dbReference type="Proteomes" id="UP000708208"/>
    </source>
</evidence>
<feature type="signal peptide" evidence="1">
    <location>
        <begin position="1"/>
        <end position="20"/>
    </location>
</feature>
<organism evidence="3 4">
    <name type="scientific">Allacma fusca</name>
    <dbReference type="NCBI Taxonomy" id="39272"/>
    <lineage>
        <taxon>Eukaryota</taxon>
        <taxon>Metazoa</taxon>
        <taxon>Ecdysozoa</taxon>
        <taxon>Arthropoda</taxon>
        <taxon>Hexapoda</taxon>
        <taxon>Collembola</taxon>
        <taxon>Symphypleona</taxon>
        <taxon>Sminthuridae</taxon>
        <taxon>Allacma</taxon>
    </lineage>
</organism>
<dbReference type="EMBL" id="CAJVCH010555132">
    <property type="protein sequence ID" value="CAG7830286.1"/>
    <property type="molecule type" value="Genomic_DNA"/>
</dbReference>
<dbReference type="Proteomes" id="UP000708208">
    <property type="component" value="Unassembled WGS sequence"/>
</dbReference>
<protein>
    <recommendedName>
        <fullName evidence="2">RlpA-like protein double-psi beta-barrel domain-containing protein</fullName>
    </recommendedName>
</protein>
<dbReference type="AlphaFoldDB" id="A0A8J2LXR8"/>
<feature type="chain" id="PRO_5035256398" description="RlpA-like protein double-psi beta-barrel domain-containing protein" evidence="1">
    <location>
        <begin position="21"/>
        <end position="115"/>
    </location>
</feature>
<sequence>MAGYQTLLVLSLCFMAGSQAAKCVYYGSPSETGEQTATGESFNPMGMTTAALPYLPFGTMLQVTNQRTGGSIVVRVNDRFGAPPSEDTLDLTYGAFGALANHDDGVFPCTYTIMN</sequence>
<dbReference type="OrthoDB" id="7769384at2759"/>
<comment type="caution">
    <text evidence="3">The sequence shown here is derived from an EMBL/GenBank/DDBJ whole genome shotgun (WGS) entry which is preliminary data.</text>
</comment>
<dbReference type="InterPro" id="IPR009009">
    <property type="entry name" value="RlpA-like_DPBB"/>
</dbReference>
<reference evidence="3" key="1">
    <citation type="submission" date="2021-06" db="EMBL/GenBank/DDBJ databases">
        <authorList>
            <person name="Hodson N. C."/>
            <person name="Mongue J. A."/>
            <person name="Jaron S. K."/>
        </authorList>
    </citation>
    <scope>NUCLEOTIDE SEQUENCE</scope>
</reference>
<gene>
    <name evidence="3" type="ORF">AFUS01_LOCUS40099</name>
</gene>
<feature type="domain" description="RlpA-like protein double-psi beta-barrel" evidence="2">
    <location>
        <begin position="33"/>
        <end position="111"/>
    </location>
</feature>
<proteinExistence type="predicted"/>
<dbReference type="Pfam" id="PF03330">
    <property type="entry name" value="DPBB_1"/>
    <property type="match status" value="1"/>
</dbReference>
<evidence type="ECO:0000259" key="2">
    <source>
        <dbReference type="Pfam" id="PF03330"/>
    </source>
</evidence>
<accession>A0A8J2LXR8</accession>
<keyword evidence="1" id="KW-0732">Signal</keyword>
<dbReference type="CDD" id="cd22268">
    <property type="entry name" value="DPBB_RlpA-like"/>
    <property type="match status" value="1"/>
</dbReference>